<dbReference type="Pfam" id="PF12335">
    <property type="entry name" value="SBF2"/>
    <property type="match status" value="1"/>
</dbReference>
<dbReference type="SUPFAM" id="SSF103657">
    <property type="entry name" value="BAR/IMD domain-like"/>
    <property type="match status" value="1"/>
</dbReference>
<dbReference type="InterPro" id="IPR039872">
    <property type="entry name" value="KIAA0513"/>
</dbReference>
<dbReference type="Gene3D" id="1.20.1270.60">
    <property type="entry name" value="Arfaptin homology (AH) domain/BAR domain"/>
    <property type="match status" value="1"/>
</dbReference>
<evidence type="ECO:0000313" key="3">
    <source>
        <dbReference type="Proteomes" id="UP000187209"/>
    </source>
</evidence>
<accession>A0A1R2B2B5</accession>
<gene>
    <name evidence="2" type="ORF">SteCoe_31048</name>
</gene>
<dbReference type="PANTHER" id="PTHR13663">
    <property type="entry name" value="SIMILAR TO RIKEN CDNA 6430548M08"/>
    <property type="match status" value="1"/>
</dbReference>
<evidence type="ECO:0000313" key="2">
    <source>
        <dbReference type="EMBL" id="OMJ70887.1"/>
    </source>
</evidence>
<dbReference type="Proteomes" id="UP000187209">
    <property type="component" value="Unassembled WGS sequence"/>
</dbReference>
<organism evidence="2 3">
    <name type="scientific">Stentor coeruleus</name>
    <dbReference type="NCBI Taxonomy" id="5963"/>
    <lineage>
        <taxon>Eukaryota</taxon>
        <taxon>Sar</taxon>
        <taxon>Alveolata</taxon>
        <taxon>Ciliophora</taxon>
        <taxon>Postciliodesmatophora</taxon>
        <taxon>Heterotrichea</taxon>
        <taxon>Heterotrichida</taxon>
        <taxon>Stentoridae</taxon>
        <taxon>Stentor</taxon>
    </lineage>
</organism>
<dbReference type="InterPro" id="IPR027267">
    <property type="entry name" value="AH/BAR_dom_sf"/>
</dbReference>
<dbReference type="OrthoDB" id="196398at2759"/>
<evidence type="ECO:0000259" key="1">
    <source>
        <dbReference type="Pfam" id="PF12335"/>
    </source>
</evidence>
<dbReference type="InterPro" id="IPR022096">
    <property type="entry name" value="SBF1/SBF2"/>
</dbReference>
<protein>
    <recommendedName>
        <fullName evidence="1">SBF1/SBF2 domain-containing protein</fullName>
    </recommendedName>
</protein>
<keyword evidence="3" id="KW-1185">Reference proteome</keyword>
<proteinExistence type="predicted"/>
<dbReference type="EMBL" id="MPUH01001045">
    <property type="protein sequence ID" value="OMJ70887.1"/>
    <property type="molecule type" value="Genomic_DNA"/>
</dbReference>
<comment type="caution">
    <text evidence="2">The sequence shown here is derived from an EMBL/GenBank/DDBJ whole genome shotgun (WGS) entry which is preliminary data.</text>
</comment>
<dbReference type="PANTHER" id="PTHR13663:SF2">
    <property type="entry name" value="SIMILAR TO RIKEN CDNA 6430548M08"/>
    <property type="match status" value="1"/>
</dbReference>
<name>A0A1R2B2B5_9CILI</name>
<dbReference type="AlphaFoldDB" id="A0A1R2B2B5"/>
<feature type="domain" description="SBF1/SBF2" evidence="1">
    <location>
        <begin position="319"/>
        <end position="434"/>
    </location>
</feature>
<sequence length="495" mass="57609">MNLNDCLESLHIVSIGNRKESEYFLNALGEWALTEEMYSKGMEMLSNHIGLQISTNSFFDQLRMHMLSLSQKARNFSESLNTHIIVNYKKLLSKQNESAKNTYLKGKELNNYMAKKYKRVIKKTDKYFSSCKECQQVALELDKNPSVPHKAILLEKIKLLKNQSDSNFDNYKTAILSFNRALQKFYESIRKIIKAYNIEEEMRCKSFKESLEKLKIFINQKAEGLVIGDLILKEPIIPKIIQDDDFFLEDLIINQFESSHPLFEDPEKWFAIHTLKNDKNPNFKESSLDEIYKSDCEKMLEKVWKGDYVSKDDFMKFSSRLKEPLGRKAWCFSLNQQRSRGFFIICEKGFNKLSELMTIAINECEKANDISTAKICIILSQTFYKKIDTSKIYLQSNILNHNLWKNLKFWGKVVQDSIYEELNKEGMESLEGTSQEKCIVFSQLVSYGNIMMSFNLSYDTIEALIGEYAKIYNFAFEEIQGVMQAVSDSLSITCC</sequence>
<reference evidence="2 3" key="1">
    <citation type="submission" date="2016-11" db="EMBL/GenBank/DDBJ databases">
        <title>The macronuclear genome of Stentor coeruleus: a giant cell with tiny introns.</title>
        <authorList>
            <person name="Slabodnick M."/>
            <person name="Ruby J.G."/>
            <person name="Reiff S.B."/>
            <person name="Swart E.C."/>
            <person name="Gosai S."/>
            <person name="Prabakaran S."/>
            <person name="Witkowska E."/>
            <person name="Larue G.E."/>
            <person name="Fisher S."/>
            <person name="Freeman R.M."/>
            <person name="Gunawardena J."/>
            <person name="Chu W."/>
            <person name="Stover N.A."/>
            <person name="Gregory B.D."/>
            <person name="Nowacki M."/>
            <person name="Derisi J."/>
            <person name="Roy S.W."/>
            <person name="Marshall W.F."/>
            <person name="Sood P."/>
        </authorList>
    </citation>
    <scope>NUCLEOTIDE SEQUENCE [LARGE SCALE GENOMIC DNA]</scope>
    <source>
        <strain evidence="2">WM001</strain>
    </source>
</reference>